<dbReference type="Pfam" id="PF23357">
    <property type="entry name" value="DUF7088"/>
    <property type="match status" value="1"/>
</dbReference>
<keyword evidence="2" id="KW-0812">Transmembrane</keyword>
<dbReference type="Pfam" id="PF09822">
    <property type="entry name" value="ABC_transp_aux"/>
    <property type="match status" value="1"/>
</dbReference>
<keyword evidence="2" id="KW-1133">Transmembrane helix</keyword>
<dbReference type="EMBL" id="JACOOT010000009">
    <property type="protein sequence ID" value="MBC5650276.1"/>
    <property type="molecule type" value="Genomic_DNA"/>
</dbReference>
<dbReference type="InterPro" id="IPR055396">
    <property type="entry name" value="DUF7088"/>
</dbReference>
<dbReference type="AlphaFoldDB" id="A0A8I0AAI3"/>
<dbReference type="RefSeq" id="WP_186900958.1">
    <property type="nucleotide sequence ID" value="NZ_JACOOT010000009.1"/>
</dbReference>
<proteinExistence type="predicted"/>
<dbReference type="InterPro" id="IPR019196">
    <property type="entry name" value="ABC_transp_unknown"/>
</dbReference>
<dbReference type="Proteomes" id="UP000652847">
    <property type="component" value="Unassembled WGS sequence"/>
</dbReference>
<feature type="domain" description="ABC-type uncharacterised transport system" evidence="3">
    <location>
        <begin position="227"/>
        <end position="443"/>
    </location>
</feature>
<sequence length="512" mass="56841">MFFSKKNNNNNNINEENTESVEKIENNNNSSKKQRKKFKDTINKKYLKNGSYSSIMIVVFAAIIIVINMIAGNLPSKYTRLDISSEKLYTIGDETKAMLKDLDKDVIIYQIAQSGSEDETISNLLQRYADESDHITVEQKDPVVNPKFISEYTSDNLSSNSLIIVCGDRNKVVNYNNIYESSLDYNTYSYKTTGFDGEGQITSAIAYVTSENLPVMYTLEGHGEQDLDSTVKEDIEKANMEIKSLNLLTEGSVPEDASCLLIDAPTTDISEDEKTALIEYLENGGKAMIFSDYTGQEMPNFDAVLENYGVNRVDGLVFEGDSQHYAAQMPYYLVPTINSTDITSDLVSSGYYILMPYAQGIQKSEDVRDTVTIESLLTTSDSAYSKTDVNSGTLSKEDGDVDGPFDLGVSITETVDTDKETHIIYYSTSNLLQSQVNQMVSGGNEKLVMASLSALVDTEDSTTVSIPSKSLEVSYLTLTAYDASFWKICVIGLIPGAFLLVGFMIWLKRRKA</sequence>
<feature type="domain" description="DUF7088" evidence="4">
    <location>
        <begin position="86"/>
        <end position="165"/>
    </location>
</feature>
<evidence type="ECO:0000256" key="1">
    <source>
        <dbReference type="SAM" id="MobiDB-lite"/>
    </source>
</evidence>
<keyword evidence="2" id="KW-0472">Membrane</keyword>
<protein>
    <submittedName>
        <fullName evidence="5">GldG family protein</fullName>
    </submittedName>
</protein>
<reference evidence="5 6" key="1">
    <citation type="submission" date="2020-08" db="EMBL/GenBank/DDBJ databases">
        <title>Genome public.</title>
        <authorList>
            <person name="Liu C."/>
            <person name="Sun Q."/>
        </authorList>
    </citation>
    <scope>NUCLEOTIDE SEQUENCE [LARGE SCALE GENOMIC DNA]</scope>
    <source>
        <strain evidence="5 6">BX17</strain>
    </source>
</reference>
<accession>A0A8I0AAI3</accession>
<evidence type="ECO:0000313" key="5">
    <source>
        <dbReference type="EMBL" id="MBC5650276.1"/>
    </source>
</evidence>
<keyword evidence="6" id="KW-1185">Reference proteome</keyword>
<feature type="transmembrane region" description="Helical" evidence="2">
    <location>
        <begin position="52"/>
        <end position="71"/>
    </location>
</feature>
<feature type="region of interest" description="Disordered" evidence="1">
    <location>
        <begin position="1"/>
        <end position="36"/>
    </location>
</feature>
<evidence type="ECO:0000259" key="4">
    <source>
        <dbReference type="Pfam" id="PF23357"/>
    </source>
</evidence>
<name>A0A8I0AAI3_9FIRM</name>
<gene>
    <name evidence="5" type="ORF">H8S54_03885</name>
</gene>
<comment type="caution">
    <text evidence="5">The sequence shown here is derived from an EMBL/GenBank/DDBJ whole genome shotgun (WGS) entry which is preliminary data.</text>
</comment>
<organism evidence="5 6">
    <name type="scientific">Blautia segnis</name>
    <dbReference type="NCBI Taxonomy" id="2763030"/>
    <lineage>
        <taxon>Bacteria</taxon>
        <taxon>Bacillati</taxon>
        <taxon>Bacillota</taxon>
        <taxon>Clostridia</taxon>
        <taxon>Lachnospirales</taxon>
        <taxon>Lachnospiraceae</taxon>
        <taxon>Blautia</taxon>
    </lineage>
</organism>
<evidence type="ECO:0000259" key="3">
    <source>
        <dbReference type="Pfam" id="PF09822"/>
    </source>
</evidence>
<evidence type="ECO:0000256" key="2">
    <source>
        <dbReference type="SAM" id="Phobius"/>
    </source>
</evidence>
<feature type="transmembrane region" description="Helical" evidence="2">
    <location>
        <begin position="485"/>
        <end position="507"/>
    </location>
</feature>
<evidence type="ECO:0000313" key="6">
    <source>
        <dbReference type="Proteomes" id="UP000652847"/>
    </source>
</evidence>